<dbReference type="SUPFAM" id="SSF53300">
    <property type="entry name" value="vWA-like"/>
    <property type="match status" value="2"/>
</dbReference>
<evidence type="ECO:0000259" key="2">
    <source>
        <dbReference type="PROSITE" id="PS50234"/>
    </source>
</evidence>
<proteinExistence type="predicted"/>
<dbReference type="Proteomes" id="UP000030746">
    <property type="component" value="Unassembled WGS sequence"/>
</dbReference>
<dbReference type="InterPro" id="IPR002035">
    <property type="entry name" value="VWF_A"/>
</dbReference>
<dbReference type="PANTHER" id="PTHR24020:SF20">
    <property type="entry name" value="PH DOMAIN-CONTAINING PROTEIN"/>
    <property type="match status" value="1"/>
</dbReference>
<dbReference type="EMBL" id="KB199905">
    <property type="protein sequence ID" value="ESP03766.1"/>
    <property type="molecule type" value="Genomic_DNA"/>
</dbReference>
<feature type="signal peptide" evidence="1">
    <location>
        <begin position="1"/>
        <end position="20"/>
    </location>
</feature>
<gene>
    <name evidence="3" type="ORF">LOTGIDRAFT_156327</name>
</gene>
<dbReference type="Pfam" id="PF00092">
    <property type="entry name" value="VWA"/>
    <property type="match status" value="2"/>
</dbReference>
<dbReference type="CDD" id="cd00198">
    <property type="entry name" value="vWFA"/>
    <property type="match status" value="1"/>
</dbReference>
<keyword evidence="4" id="KW-1185">Reference proteome</keyword>
<reference evidence="3 4" key="1">
    <citation type="journal article" date="2013" name="Nature">
        <title>Insights into bilaterian evolution from three spiralian genomes.</title>
        <authorList>
            <person name="Simakov O."/>
            <person name="Marletaz F."/>
            <person name="Cho S.J."/>
            <person name="Edsinger-Gonzales E."/>
            <person name="Havlak P."/>
            <person name="Hellsten U."/>
            <person name="Kuo D.H."/>
            <person name="Larsson T."/>
            <person name="Lv J."/>
            <person name="Arendt D."/>
            <person name="Savage R."/>
            <person name="Osoegawa K."/>
            <person name="de Jong P."/>
            <person name="Grimwood J."/>
            <person name="Chapman J.A."/>
            <person name="Shapiro H."/>
            <person name="Aerts A."/>
            <person name="Otillar R.P."/>
            <person name="Terry A.Y."/>
            <person name="Boore J.L."/>
            <person name="Grigoriev I.V."/>
            <person name="Lindberg D.R."/>
            <person name="Seaver E.C."/>
            <person name="Weisblat D.A."/>
            <person name="Putnam N.H."/>
            <person name="Rokhsar D.S."/>
        </authorList>
    </citation>
    <scope>NUCLEOTIDE SEQUENCE [LARGE SCALE GENOMIC DNA]</scope>
</reference>
<feature type="domain" description="VWFA" evidence="2">
    <location>
        <begin position="35"/>
        <end position="207"/>
    </location>
</feature>
<dbReference type="PROSITE" id="PS50234">
    <property type="entry name" value="VWFA"/>
    <property type="match status" value="2"/>
</dbReference>
<dbReference type="OrthoDB" id="10467589at2759"/>
<dbReference type="InterPro" id="IPR050525">
    <property type="entry name" value="ECM_Assembly_Org"/>
</dbReference>
<dbReference type="SMART" id="SM00327">
    <property type="entry name" value="VWA"/>
    <property type="match status" value="2"/>
</dbReference>
<dbReference type="InterPro" id="IPR036465">
    <property type="entry name" value="vWFA_dom_sf"/>
</dbReference>
<sequence length="426" mass="47286">MRTLCILFLGLTFLIYESQTGKLPAPVCQFRQPVDILLVVGDTRTTLRYSLGRTVIAPGVTSFIYNMLRLFSFRLERAGIMAFSDTPRVIAPLSNNFNFINQRMMWWKPEFRGTQTYRALFNVRNYFRLRSRRQSKKIAILMVDGCSDQTDLTVQQAELARQEGITIISMGFSNNVNSTELQKISGDSRYVFGVTNDLFLSSLIPTIMNTICAIGNEVLISSPSTSPITSPVTSPTPPAPLAELILIMDDSESTRDFSGIKYNYNRQIGEFVKTITVNMNLETCHLGIIMVSDTARVLVNLGTNLPTMTSAFGEFAPEFLGTNTVEGYKSATTMFATMSSANSTTRRYLVLVTDGVPMDTSDITQYTKSLEDKGVNLGLLAFNTFHGLVMTTADKTAFLQNSSWYLTAQSNTLVDRAKDIAGVVCP</sequence>
<dbReference type="Gene3D" id="3.40.50.410">
    <property type="entry name" value="von Willebrand factor, type A domain"/>
    <property type="match status" value="2"/>
</dbReference>
<accession>V4B800</accession>
<dbReference type="GeneID" id="20236977"/>
<feature type="domain" description="VWFA" evidence="2">
    <location>
        <begin position="243"/>
        <end position="383"/>
    </location>
</feature>
<name>V4B800_LOTGI</name>
<dbReference type="OMA" id="GSINEHV"/>
<evidence type="ECO:0000256" key="1">
    <source>
        <dbReference type="SAM" id="SignalP"/>
    </source>
</evidence>
<evidence type="ECO:0000313" key="4">
    <source>
        <dbReference type="Proteomes" id="UP000030746"/>
    </source>
</evidence>
<organism evidence="3 4">
    <name type="scientific">Lottia gigantea</name>
    <name type="common">Giant owl limpet</name>
    <dbReference type="NCBI Taxonomy" id="225164"/>
    <lineage>
        <taxon>Eukaryota</taxon>
        <taxon>Metazoa</taxon>
        <taxon>Spiralia</taxon>
        <taxon>Lophotrochozoa</taxon>
        <taxon>Mollusca</taxon>
        <taxon>Gastropoda</taxon>
        <taxon>Patellogastropoda</taxon>
        <taxon>Lottioidea</taxon>
        <taxon>Lottiidae</taxon>
        <taxon>Lottia</taxon>
    </lineage>
</organism>
<keyword evidence="1" id="KW-0732">Signal</keyword>
<feature type="chain" id="PRO_5004716750" description="VWFA domain-containing protein" evidence="1">
    <location>
        <begin position="21"/>
        <end position="426"/>
    </location>
</feature>
<dbReference type="CTD" id="20236977"/>
<dbReference type="PANTHER" id="PTHR24020">
    <property type="entry name" value="COLLAGEN ALPHA"/>
    <property type="match status" value="1"/>
</dbReference>
<protein>
    <recommendedName>
        <fullName evidence="2">VWFA domain-containing protein</fullName>
    </recommendedName>
</protein>
<evidence type="ECO:0000313" key="3">
    <source>
        <dbReference type="EMBL" id="ESP03766.1"/>
    </source>
</evidence>
<dbReference type="KEGG" id="lgi:LOTGIDRAFT_156327"/>
<dbReference type="HOGENOM" id="CLU_644498_0_0_1"/>
<dbReference type="RefSeq" id="XP_009045248.1">
    <property type="nucleotide sequence ID" value="XM_009047000.1"/>
</dbReference>
<dbReference type="AlphaFoldDB" id="V4B800"/>